<dbReference type="Proteomes" id="UP000277811">
    <property type="component" value="Unassembled WGS sequence"/>
</dbReference>
<evidence type="ECO:0000256" key="2">
    <source>
        <dbReference type="ARBA" id="ARBA00023002"/>
    </source>
</evidence>
<dbReference type="Pfam" id="PF01408">
    <property type="entry name" value="GFO_IDH_MocA"/>
    <property type="match status" value="1"/>
</dbReference>
<feature type="domain" description="GFO/IDH/MocA-like oxidoreductase" evidence="4">
    <location>
        <begin position="132"/>
        <end position="247"/>
    </location>
</feature>
<dbReference type="AlphaFoldDB" id="A0A498R9P2"/>
<dbReference type="SUPFAM" id="SSF55347">
    <property type="entry name" value="Glyceraldehyde-3-phosphate dehydrogenase-like, C-terminal domain"/>
    <property type="match status" value="1"/>
</dbReference>
<organism evidence="5 6">
    <name type="scientific">Lucifera butyrica</name>
    <dbReference type="NCBI Taxonomy" id="1351585"/>
    <lineage>
        <taxon>Bacteria</taxon>
        <taxon>Bacillati</taxon>
        <taxon>Bacillota</taxon>
        <taxon>Negativicutes</taxon>
        <taxon>Veillonellales</taxon>
        <taxon>Veillonellaceae</taxon>
        <taxon>Lucifera</taxon>
    </lineage>
</organism>
<dbReference type="Pfam" id="PF22725">
    <property type="entry name" value="GFO_IDH_MocA_C3"/>
    <property type="match status" value="1"/>
</dbReference>
<dbReference type="InterPro" id="IPR050984">
    <property type="entry name" value="Gfo/Idh/MocA_domain"/>
</dbReference>
<evidence type="ECO:0008006" key="7">
    <source>
        <dbReference type="Google" id="ProtNLM"/>
    </source>
</evidence>
<dbReference type="InterPro" id="IPR055170">
    <property type="entry name" value="GFO_IDH_MocA-like_dom"/>
</dbReference>
<evidence type="ECO:0000256" key="1">
    <source>
        <dbReference type="ARBA" id="ARBA00010928"/>
    </source>
</evidence>
<evidence type="ECO:0000259" key="3">
    <source>
        <dbReference type="Pfam" id="PF01408"/>
    </source>
</evidence>
<evidence type="ECO:0000313" key="6">
    <source>
        <dbReference type="Proteomes" id="UP000277811"/>
    </source>
</evidence>
<protein>
    <recommendedName>
        <fullName evidence="7">Gfo/Idh/MocA-like oxidoreductase N-terminal domain-containing protein</fullName>
    </recommendedName>
</protein>
<dbReference type="RefSeq" id="WP_207857717.1">
    <property type="nucleotide sequence ID" value="NZ_UPPP01000078.1"/>
</dbReference>
<evidence type="ECO:0000313" key="5">
    <source>
        <dbReference type="EMBL" id="VBB07660.1"/>
    </source>
</evidence>
<proteinExistence type="inferred from homology"/>
<dbReference type="PANTHER" id="PTHR22604">
    <property type="entry name" value="OXIDOREDUCTASES"/>
    <property type="match status" value="1"/>
</dbReference>
<dbReference type="InterPro" id="IPR000683">
    <property type="entry name" value="Gfo/Idh/MocA-like_OxRdtase_N"/>
</dbReference>
<keyword evidence="2" id="KW-0560">Oxidoreductase</keyword>
<dbReference type="SUPFAM" id="SSF51735">
    <property type="entry name" value="NAD(P)-binding Rossmann-fold domains"/>
    <property type="match status" value="1"/>
</dbReference>
<feature type="domain" description="Gfo/Idh/MocA-like oxidoreductase N-terminal" evidence="3">
    <location>
        <begin position="4"/>
        <end position="120"/>
    </location>
</feature>
<dbReference type="EMBL" id="UPPP01000078">
    <property type="protein sequence ID" value="VBB07660.1"/>
    <property type="molecule type" value="Genomic_DNA"/>
</dbReference>
<dbReference type="PANTHER" id="PTHR22604:SF105">
    <property type="entry name" value="TRANS-1,2-DIHYDROBENZENE-1,2-DIOL DEHYDROGENASE"/>
    <property type="match status" value="1"/>
</dbReference>
<reference evidence="5 6" key="1">
    <citation type="submission" date="2018-06" db="EMBL/GenBank/DDBJ databases">
        <authorList>
            <person name="Strepis N."/>
        </authorList>
    </citation>
    <scope>NUCLEOTIDE SEQUENCE [LARGE SCALE GENOMIC DNA]</scope>
    <source>
        <strain evidence="5">LUCI</strain>
    </source>
</reference>
<accession>A0A498R9P2</accession>
<dbReference type="Gene3D" id="3.30.360.10">
    <property type="entry name" value="Dihydrodipicolinate Reductase, domain 2"/>
    <property type="match status" value="1"/>
</dbReference>
<dbReference type="Gene3D" id="3.40.50.720">
    <property type="entry name" value="NAD(P)-binding Rossmann-like Domain"/>
    <property type="match status" value="1"/>
</dbReference>
<name>A0A498R9P2_9FIRM</name>
<dbReference type="GO" id="GO:0000166">
    <property type="term" value="F:nucleotide binding"/>
    <property type="evidence" value="ECO:0007669"/>
    <property type="project" value="InterPro"/>
</dbReference>
<evidence type="ECO:0000259" key="4">
    <source>
        <dbReference type="Pfam" id="PF22725"/>
    </source>
</evidence>
<keyword evidence="6" id="KW-1185">Reference proteome</keyword>
<dbReference type="InterPro" id="IPR036291">
    <property type="entry name" value="NAD(P)-bd_dom_sf"/>
</dbReference>
<gene>
    <name evidence="5" type="ORF">LUCI_2925</name>
</gene>
<comment type="similarity">
    <text evidence="1">Belongs to the Gfo/Idh/MocA family.</text>
</comment>
<dbReference type="GO" id="GO:0016491">
    <property type="term" value="F:oxidoreductase activity"/>
    <property type="evidence" value="ECO:0007669"/>
    <property type="project" value="UniProtKB-KW"/>
</dbReference>
<sequence length="327" mass="35592">MEKIRWGIMGPGTIAHSFAKGLLALPDAQIAAVASRSHSRAADFAGQYGIGRAYGSYEELARDPDVDIVYVATPHPMHKGCAFLCLQAGKAVLCEKSFTVNATDAAGLIAYARQSGLFLMEAMWTRFLPAVEKVRQWLAEGIIGEVRQVKADFGFLFDGHPAHRLLNPELGGGALLDVGIYPVSFASMIFGTQPSSITSLADIGLTGVDEQFAALFGYEGGKLAMLSGAVRTDTPQDAWILGTKGSVFIPDFWHAKALVLTLQGRAPEKYELPFEATGYNYEAAEAMRCLREGRTESAVMPLDETLTIMKTMDVIRKQWGLRYPCED</sequence>